<protein>
    <submittedName>
        <fullName evidence="2">Uncharacterized protein</fullName>
    </submittedName>
</protein>
<feature type="region of interest" description="Disordered" evidence="1">
    <location>
        <begin position="281"/>
        <end position="314"/>
    </location>
</feature>
<gene>
    <name evidence="2" type="ORF">EPH_0002160</name>
</gene>
<reference evidence="2" key="2">
    <citation type="submission" date="2013-10" db="EMBL/GenBank/DDBJ databases">
        <authorList>
            <person name="Aslett M."/>
        </authorList>
    </citation>
    <scope>NUCLEOTIDE SEQUENCE [LARGE SCALE GENOMIC DNA]</scope>
    <source>
        <strain evidence="2">Houghton</strain>
    </source>
</reference>
<reference evidence="2" key="1">
    <citation type="submission" date="2013-10" db="EMBL/GenBank/DDBJ databases">
        <title>Genomic analysis of the causative agents of coccidiosis in chickens.</title>
        <authorList>
            <person name="Reid A.J."/>
            <person name="Blake D."/>
            <person name="Billington K."/>
            <person name="Browne H."/>
            <person name="Dunn M."/>
            <person name="Hung S."/>
            <person name="Kawahara F."/>
            <person name="Miranda-Saavedra D."/>
            <person name="Mourier T."/>
            <person name="Nagra H."/>
            <person name="Otto T.D."/>
            <person name="Rawlings N."/>
            <person name="Sanchez A."/>
            <person name="Sanders M."/>
            <person name="Subramaniam C."/>
            <person name="Tay Y."/>
            <person name="Dear P."/>
            <person name="Doerig C."/>
            <person name="Gruber A."/>
            <person name="Parkinson J."/>
            <person name="Shirley M."/>
            <person name="Wan K.L."/>
            <person name="Berriman M."/>
            <person name="Tomley F."/>
            <person name="Pain A."/>
        </authorList>
    </citation>
    <scope>NUCLEOTIDE SEQUENCE [LARGE SCALE GENOMIC DNA]</scope>
    <source>
        <strain evidence="2">Houghton</strain>
    </source>
</reference>
<dbReference type="OrthoDB" id="347205at2759"/>
<dbReference type="EMBL" id="HG690236">
    <property type="protein sequence ID" value="CDI74326.1"/>
    <property type="molecule type" value="Genomic_DNA"/>
</dbReference>
<keyword evidence="3" id="KW-1185">Reference proteome</keyword>
<evidence type="ECO:0000313" key="2">
    <source>
        <dbReference type="EMBL" id="CDI74326.1"/>
    </source>
</evidence>
<name>U6G254_9EIME</name>
<sequence length="314" mass="33712">MGERAAQNPTAVCGSSFWASQRDEVMRSLREGELSLSTAALLMVAFSRAGELTGPLATAVAERLCTAFRAATRGGATRLLLEEGEPPLERALTMKTSETDFRVHFSDGATVLFAMKEGGLLQDPCAGAAARELQEELLLCVQPQWGSLTFTQLRRVFLLLGATSEPLGLSITVALELLNAVKKRLRKMQKMTRRLFEGGDARDTVAVLLAYISPFDLALGFAGLQRLGQQNCAEYVLAAFSAAAAAASCEELCRLGRDILLAGARQKALWEAFADAVQTAAEERLQTEPGKQRSPRPGHPVGRGSAEGPVGSFR</sequence>
<evidence type="ECO:0000313" key="3">
    <source>
        <dbReference type="Proteomes" id="UP000018201"/>
    </source>
</evidence>
<dbReference type="Proteomes" id="UP000018201">
    <property type="component" value="Unassembled WGS sequence"/>
</dbReference>
<accession>U6G254</accession>
<dbReference type="AlphaFoldDB" id="U6G254"/>
<evidence type="ECO:0000256" key="1">
    <source>
        <dbReference type="SAM" id="MobiDB-lite"/>
    </source>
</evidence>
<proteinExistence type="predicted"/>
<organism evidence="2 3">
    <name type="scientific">Eimeria praecox</name>
    <dbReference type="NCBI Taxonomy" id="51316"/>
    <lineage>
        <taxon>Eukaryota</taxon>
        <taxon>Sar</taxon>
        <taxon>Alveolata</taxon>
        <taxon>Apicomplexa</taxon>
        <taxon>Conoidasida</taxon>
        <taxon>Coccidia</taxon>
        <taxon>Eucoccidiorida</taxon>
        <taxon>Eimeriorina</taxon>
        <taxon>Eimeriidae</taxon>
        <taxon>Eimeria</taxon>
    </lineage>
</organism>
<dbReference type="VEuPathDB" id="ToxoDB:EPH_0002160"/>